<name>A0A368FSK3_ANCCA</name>
<protein>
    <submittedName>
        <fullName evidence="2">Uncharacterized protein</fullName>
    </submittedName>
</protein>
<dbReference type="Proteomes" id="UP000252519">
    <property type="component" value="Unassembled WGS sequence"/>
</dbReference>
<evidence type="ECO:0000256" key="1">
    <source>
        <dbReference type="SAM" id="MobiDB-lite"/>
    </source>
</evidence>
<dbReference type="AlphaFoldDB" id="A0A368FSK3"/>
<feature type="compositionally biased region" description="Low complexity" evidence="1">
    <location>
        <begin position="10"/>
        <end position="20"/>
    </location>
</feature>
<accession>A0A368FSK3</accession>
<feature type="region of interest" description="Disordered" evidence="1">
    <location>
        <begin position="116"/>
        <end position="179"/>
    </location>
</feature>
<evidence type="ECO:0000313" key="3">
    <source>
        <dbReference type="Proteomes" id="UP000252519"/>
    </source>
</evidence>
<organism evidence="2 3">
    <name type="scientific">Ancylostoma caninum</name>
    <name type="common">Dog hookworm</name>
    <dbReference type="NCBI Taxonomy" id="29170"/>
    <lineage>
        <taxon>Eukaryota</taxon>
        <taxon>Metazoa</taxon>
        <taxon>Ecdysozoa</taxon>
        <taxon>Nematoda</taxon>
        <taxon>Chromadorea</taxon>
        <taxon>Rhabditida</taxon>
        <taxon>Rhabditina</taxon>
        <taxon>Rhabditomorpha</taxon>
        <taxon>Strongyloidea</taxon>
        <taxon>Ancylostomatidae</taxon>
        <taxon>Ancylostomatinae</taxon>
        <taxon>Ancylostoma</taxon>
    </lineage>
</organism>
<feature type="region of interest" description="Disordered" evidence="1">
    <location>
        <begin position="1"/>
        <end position="65"/>
    </location>
</feature>
<evidence type="ECO:0000313" key="2">
    <source>
        <dbReference type="EMBL" id="RCN33790.1"/>
    </source>
</evidence>
<keyword evidence="3" id="KW-1185">Reference proteome</keyword>
<sequence>MEGPRESLSERLSGLLAALRNSRSNQAGSSGATSSPAKESKETPQSPVSERTTAPNVQQRPSDLPIETLPDLLEFLRTAANPKILREVVTRFLENPLLSENDRNLVKKKVQEKIEEVKRRKEAKKSLSSTDSPARSDTSSRAQEISETSTPGLTPRPQDPSITEQSQATGGVTQPNISVNPILPVPASLNPTGLTPEDEANYNAQLIAKLIKASNQKFDISWGEREQGNLGDSESSVQHNEWVSAPGVSSVPLDASACAGQLPVVGQIPVGGIPVQNPVILPNAPFSAPPPSINPFAVPPPQIPQIHQIPGILSVPPPVAFQVPPPTAVVGNLPLNHGVAGFANRGKFYFSNKNTHNKRRCGCDNRNFAIVS</sequence>
<feature type="compositionally biased region" description="Polar residues" evidence="1">
    <location>
        <begin position="160"/>
        <end position="179"/>
    </location>
</feature>
<proteinExistence type="predicted"/>
<gene>
    <name evidence="2" type="ORF">ANCCAN_20379</name>
</gene>
<dbReference type="OrthoDB" id="5878009at2759"/>
<dbReference type="EMBL" id="JOJR01000867">
    <property type="protein sequence ID" value="RCN33790.1"/>
    <property type="molecule type" value="Genomic_DNA"/>
</dbReference>
<reference evidence="2 3" key="1">
    <citation type="submission" date="2014-10" db="EMBL/GenBank/DDBJ databases">
        <title>Draft genome of the hookworm Ancylostoma caninum.</title>
        <authorList>
            <person name="Mitreva M."/>
        </authorList>
    </citation>
    <scope>NUCLEOTIDE SEQUENCE [LARGE SCALE GENOMIC DNA]</scope>
    <source>
        <strain evidence="2 3">Baltimore</strain>
    </source>
</reference>
<comment type="caution">
    <text evidence="2">The sequence shown here is derived from an EMBL/GenBank/DDBJ whole genome shotgun (WGS) entry which is preliminary data.</text>
</comment>
<feature type="compositionally biased region" description="Polar residues" evidence="1">
    <location>
        <begin position="126"/>
        <end position="152"/>
    </location>
</feature>
<feature type="compositionally biased region" description="Polar residues" evidence="1">
    <location>
        <begin position="21"/>
        <end position="61"/>
    </location>
</feature>